<evidence type="ECO:0000256" key="4">
    <source>
        <dbReference type="ARBA" id="ARBA00022833"/>
    </source>
</evidence>
<keyword evidence="3 6" id="KW-0863">Zinc-finger</keyword>
<feature type="domain" description="A20-type" evidence="7">
    <location>
        <begin position="20"/>
        <end position="54"/>
    </location>
</feature>
<sequence length="139" mass="15120">MSTAKKEETKGDDETGSEAGEARNLCINNCGFFGSVATRNMCSKCYNEFSMNNNVLAPSVFAPSSSEPVEAKAKEGPNRCSTCKKRVGLTGFTCRCGNLFCSVHRYSDKHDCSFDYRSAAQNAIAKANPVVKPKKLDKI</sequence>
<dbReference type="InterPro" id="IPR000058">
    <property type="entry name" value="Znf_AN1"/>
</dbReference>
<dbReference type="GO" id="GO:0008270">
    <property type="term" value="F:zinc ion binding"/>
    <property type="evidence" value="ECO:0007669"/>
    <property type="project" value="UniProtKB-KW"/>
</dbReference>
<dbReference type="Proteomes" id="UP000317650">
    <property type="component" value="Chromosome 4"/>
</dbReference>
<dbReference type="InterPro" id="IPR050652">
    <property type="entry name" value="AN1_A20_ZnFinger"/>
</dbReference>
<dbReference type="SMART" id="SM00154">
    <property type="entry name" value="ZnF_AN1"/>
    <property type="match status" value="1"/>
</dbReference>
<dbReference type="STRING" id="52838.A0A4S8KF03"/>
<dbReference type="EMBL" id="PYDT01000001">
    <property type="protein sequence ID" value="THU73791.1"/>
    <property type="molecule type" value="Genomic_DNA"/>
</dbReference>
<accession>A0A4S8KF03</accession>
<proteinExistence type="predicted"/>
<evidence type="ECO:0000256" key="2">
    <source>
        <dbReference type="ARBA" id="ARBA00022723"/>
    </source>
</evidence>
<gene>
    <name evidence="9" type="ORF">C4D60_Mb04t26570</name>
</gene>
<keyword evidence="10" id="KW-1185">Reference proteome</keyword>
<evidence type="ECO:0000256" key="3">
    <source>
        <dbReference type="ARBA" id="ARBA00022771"/>
    </source>
</evidence>
<evidence type="ECO:0008006" key="11">
    <source>
        <dbReference type="Google" id="ProtNLM"/>
    </source>
</evidence>
<organism evidence="9 10">
    <name type="scientific">Musa balbisiana</name>
    <name type="common">Banana</name>
    <dbReference type="NCBI Taxonomy" id="52838"/>
    <lineage>
        <taxon>Eukaryota</taxon>
        <taxon>Viridiplantae</taxon>
        <taxon>Streptophyta</taxon>
        <taxon>Embryophyta</taxon>
        <taxon>Tracheophyta</taxon>
        <taxon>Spermatophyta</taxon>
        <taxon>Magnoliopsida</taxon>
        <taxon>Liliopsida</taxon>
        <taxon>Zingiberales</taxon>
        <taxon>Musaceae</taxon>
        <taxon>Musa</taxon>
    </lineage>
</organism>
<evidence type="ECO:0000256" key="1">
    <source>
        <dbReference type="ARBA" id="ARBA00003732"/>
    </source>
</evidence>
<dbReference type="PANTHER" id="PTHR10634:SF104">
    <property type="entry name" value="ZINC FINGER A20 AND AN1 DOMAIN-CONTAINING STRESS-ASSOCIATED PROTEIN 2"/>
    <property type="match status" value="1"/>
</dbReference>
<name>A0A4S8KF03_MUSBA</name>
<dbReference type="PANTHER" id="PTHR10634">
    <property type="entry name" value="AN1-TYPE ZINC FINGER PROTEIN"/>
    <property type="match status" value="1"/>
</dbReference>
<feature type="domain" description="AN1-type" evidence="8">
    <location>
        <begin position="74"/>
        <end position="120"/>
    </location>
</feature>
<evidence type="ECO:0000259" key="7">
    <source>
        <dbReference type="PROSITE" id="PS51036"/>
    </source>
</evidence>
<dbReference type="SUPFAM" id="SSF118310">
    <property type="entry name" value="AN1-like Zinc finger"/>
    <property type="match status" value="1"/>
</dbReference>
<dbReference type="PROSITE" id="PS51039">
    <property type="entry name" value="ZF_AN1"/>
    <property type="match status" value="1"/>
</dbReference>
<dbReference type="GO" id="GO:0003677">
    <property type="term" value="F:DNA binding"/>
    <property type="evidence" value="ECO:0007669"/>
    <property type="project" value="InterPro"/>
</dbReference>
<protein>
    <recommendedName>
        <fullName evidence="11">AN1-type domain-containing protein</fullName>
    </recommendedName>
</protein>
<evidence type="ECO:0000313" key="9">
    <source>
        <dbReference type="EMBL" id="THU73791.1"/>
    </source>
</evidence>
<keyword evidence="2" id="KW-0479">Metal-binding</keyword>
<reference evidence="9 10" key="1">
    <citation type="journal article" date="2019" name="Nat. Plants">
        <title>Genome sequencing of Musa balbisiana reveals subgenome evolution and function divergence in polyploid bananas.</title>
        <authorList>
            <person name="Yao X."/>
        </authorList>
    </citation>
    <scope>NUCLEOTIDE SEQUENCE [LARGE SCALE GENOMIC DNA]</scope>
    <source>
        <strain evidence="10">cv. DH-PKW</strain>
        <tissue evidence="9">Leaves</tissue>
    </source>
</reference>
<dbReference type="InterPro" id="IPR002653">
    <property type="entry name" value="Znf_A20"/>
</dbReference>
<comment type="function">
    <text evidence="1">May be involved in environmental stress response.</text>
</comment>
<keyword evidence="5" id="KW-0346">Stress response</keyword>
<dbReference type="PROSITE" id="PS51036">
    <property type="entry name" value="ZF_A20"/>
    <property type="match status" value="1"/>
</dbReference>
<dbReference type="InterPro" id="IPR035896">
    <property type="entry name" value="AN1-like_Znf"/>
</dbReference>
<evidence type="ECO:0000256" key="5">
    <source>
        <dbReference type="ARBA" id="ARBA00023016"/>
    </source>
</evidence>
<comment type="caution">
    <text evidence="9">The sequence shown here is derived from an EMBL/GenBank/DDBJ whole genome shotgun (WGS) entry which is preliminary data.</text>
</comment>
<evidence type="ECO:0000259" key="8">
    <source>
        <dbReference type="PROSITE" id="PS51039"/>
    </source>
</evidence>
<dbReference type="AlphaFoldDB" id="A0A4S8KF03"/>
<keyword evidence="4" id="KW-0862">Zinc</keyword>
<dbReference type="SMART" id="SM00259">
    <property type="entry name" value="ZnF_A20"/>
    <property type="match status" value="1"/>
</dbReference>
<dbReference type="Pfam" id="PF01428">
    <property type="entry name" value="zf-AN1"/>
    <property type="match status" value="1"/>
</dbReference>
<dbReference type="FunFam" id="4.10.1110.10:FF:000001">
    <property type="entry name" value="Zinc finger AN1-type containing 6"/>
    <property type="match status" value="1"/>
</dbReference>
<dbReference type="Pfam" id="PF01754">
    <property type="entry name" value="zf-A20"/>
    <property type="match status" value="1"/>
</dbReference>
<dbReference type="SUPFAM" id="SSF57716">
    <property type="entry name" value="Glucocorticoid receptor-like (DNA-binding domain)"/>
    <property type="match status" value="1"/>
</dbReference>
<evidence type="ECO:0000313" key="10">
    <source>
        <dbReference type="Proteomes" id="UP000317650"/>
    </source>
</evidence>
<dbReference type="Gene3D" id="4.10.1110.10">
    <property type="entry name" value="AN1-like Zinc finger"/>
    <property type="match status" value="1"/>
</dbReference>
<evidence type="ECO:0000256" key="6">
    <source>
        <dbReference type="PROSITE-ProRule" id="PRU00449"/>
    </source>
</evidence>